<feature type="repeat" description="WD" evidence="6">
    <location>
        <begin position="107"/>
        <end position="139"/>
    </location>
</feature>
<comment type="similarity">
    <text evidence="1 7">Belongs to the WD repeat coronin family.</text>
</comment>
<dbReference type="PROSITE" id="PS50082">
    <property type="entry name" value="WD_REPEATS_2"/>
    <property type="match status" value="3"/>
</dbReference>
<evidence type="ECO:0000313" key="10">
    <source>
        <dbReference type="Proteomes" id="UP000708208"/>
    </source>
</evidence>
<keyword evidence="10" id="KW-1185">Reference proteome</keyword>
<dbReference type="Proteomes" id="UP000708208">
    <property type="component" value="Unassembled WGS sequence"/>
</dbReference>
<organism evidence="9 10">
    <name type="scientific">Allacma fusca</name>
    <dbReference type="NCBI Taxonomy" id="39272"/>
    <lineage>
        <taxon>Eukaryota</taxon>
        <taxon>Metazoa</taxon>
        <taxon>Ecdysozoa</taxon>
        <taxon>Arthropoda</taxon>
        <taxon>Hexapoda</taxon>
        <taxon>Collembola</taxon>
        <taxon>Symphypleona</taxon>
        <taxon>Sminthuridae</taxon>
        <taxon>Allacma</taxon>
    </lineage>
</organism>
<dbReference type="GO" id="GO:0051015">
    <property type="term" value="F:actin filament binding"/>
    <property type="evidence" value="ECO:0007669"/>
    <property type="project" value="TreeGrafter"/>
</dbReference>
<dbReference type="SMART" id="SM01167">
    <property type="entry name" value="DUF1900"/>
    <property type="match status" value="1"/>
</dbReference>
<accession>A0A8J2LGW5</accession>
<evidence type="ECO:0000256" key="7">
    <source>
        <dbReference type="RuleBase" id="RU280818"/>
    </source>
</evidence>
<dbReference type="FunFam" id="2.130.10.10:FF:000502">
    <property type="entry name" value="Coronin"/>
    <property type="match status" value="1"/>
</dbReference>
<keyword evidence="4" id="KW-0175">Coiled coil</keyword>
<evidence type="ECO:0000256" key="1">
    <source>
        <dbReference type="ARBA" id="ARBA00009482"/>
    </source>
</evidence>
<dbReference type="SMART" id="SM00320">
    <property type="entry name" value="WD40"/>
    <property type="match status" value="4"/>
</dbReference>
<evidence type="ECO:0000313" key="9">
    <source>
        <dbReference type="EMBL" id="CAG7835248.1"/>
    </source>
</evidence>
<feature type="repeat" description="WD" evidence="6">
    <location>
        <begin position="200"/>
        <end position="241"/>
    </location>
</feature>
<dbReference type="AlphaFoldDB" id="A0A8J2LGW5"/>
<protein>
    <recommendedName>
        <fullName evidence="7">Coronin</fullName>
    </recommendedName>
</protein>
<dbReference type="OrthoDB" id="1850764at2759"/>
<dbReference type="PROSITE" id="PS50294">
    <property type="entry name" value="WD_REPEATS_REGION"/>
    <property type="match status" value="1"/>
</dbReference>
<comment type="caution">
    <text evidence="9">The sequence shown here is derived from an EMBL/GenBank/DDBJ whole genome shotgun (WGS) entry which is preliminary data.</text>
</comment>
<reference evidence="9" key="1">
    <citation type="submission" date="2021-06" db="EMBL/GenBank/DDBJ databases">
        <authorList>
            <person name="Hodson N. C."/>
            <person name="Mongue J. A."/>
            <person name="Jaron S. K."/>
        </authorList>
    </citation>
    <scope>NUCLEOTIDE SEQUENCE</scope>
</reference>
<keyword evidence="5" id="KW-0009">Actin-binding</keyword>
<dbReference type="SMART" id="SM01166">
    <property type="entry name" value="DUF1899"/>
    <property type="match status" value="1"/>
</dbReference>
<feature type="domain" description="DUF1899" evidence="8">
    <location>
        <begin position="33"/>
        <end position="97"/>
    </location>
</feature>
<name>A0A8J2LGW5_9HEXA</name>
<dbReference type="Pfam" id="PF08953">
    <property type="entry name" value="DUF1899"/>
    <property type="match status" value="1"/>
</dbReference>
<feature type="repeat" description="WD" evidence="6">
    <location>
        <begin position="157"/>
        <end position="199"/>
    </location>
</feature>
<evidence type="ECO:0000256" key="6">
    <source>
        <dbReference type="PROSITE-ProRule" id="PRU00221"/>
    </source>
</evidence>
<evidence type="ECO:0000256" key="3">
    <source>
        <dbReference type="ARBA" id="ARBA00022737"/>
    </source>
</evidence>
<dbReference type="InterPro" id="IPR001680">
    <property type="entry name" value="WD40_rpt"/>
</dbReference>
<dbReference type="Pfam" id="PF00400">
    <property type="entry name" value="WD40"/>
    <property type="match status" value="2"/>
</dbReference>
<keyword evidence="2 6" id="KW-0853">WD repeat</keyword>
<dbReference type="InterPro" id="IPR015048">
    <property type="entry name" value="DUF1899"/>
</dbReference>
<evidence type="ECO:0000259" key="8">
    <source>
        <dbReference type="SMART" id="SM01166"/>
    </source>
</evidence>
<sequence length="693" mass="78125">MVDCTSCTKPNEKFGLCLVLFYMDVTNSQLGFRGVRTSKFRHVFGQPARKEFCYDNIKITKNAHDCNFCACNPKFLAIVTEVAGGGSFLVLPLEKVGRIEYHNASKVTGHSGPVLDVKWNPFNDNIIASSSDDATVKVWYIPDGGLQSNLTDWLVELTGHKRRVGFIEWHPTAENILASVGFDYLVVIWHVIKGEIVNVIDCHPDIIYSISFNRDGSLLATTCKDKKLRIIDPRTGKVVNENHCHEGTKATKVVYLGDTERVITTGFSRYSDRQFAVWDQRNLSKPLTLVEIDSSSGILFPYYDHDTKMLYLAGKGDGNIRYYEIVDHAPWAHYLNQFLSGFPQRGLGYMPKRGCEVLRCEVARFYKLHAIKGLCEPISMIVPRKSDQFQEDIFPDTAAPSPSLTAHDWISGVNKPPISISLRTGVVVKTHKPVFTKPADYNGATIDRNNEKKFAFLSQETVPDYRTLDEDYGALEGEASDSGPNSFDYDGFDDGYDDCDYDVEHDMGRDRGDKDTFDGYDSGVHTDFSLGTVAHPSPPPISSRSASTKIQELINSLQQEANRFVTAREKEKDTKEKWEKTRMNQAVQQKKVAAIVSQLQNTGSAPNLATTIASLQKSEGKSEKDKEFDTLELSTFDDYRRAYMRKSFEVERLQLQVAVRDRRIKELEDYIENVAKGKPPPAKTIRIKGLLLY</sequence>
<dbReference type="PANTHER" id="PTHR10856">
    <property type="entry name" value="CORONIN"/>
    <property type="match status" value="1"/>
</dbReference>
<dbReference type="PANTHER" id="PTHR10856:SF44">
    <property type="entry name" value="CORONIN"/>
    <property type="match status" value="1"/>
</dbReference>
<dbReference type="Pfam" id="PF16300">
    <property type="entry name" value="WD40_4"/>
    <property type="match status" value="1"/>
</dbReference>
<evidence type="ECO:0000256" key="2">
    <source>
        <dbReference type="ARBA" id="ARBA00022574"/>
    </source>
</evidence>
<gene>
    <name evidence="9" type="ORF">AFUS01_LOCUS44647</name>
</gene>
<dbReference type="InterPro" id="IPR015505">
    <property type="entry name" value="Coronin"/>
</dbReference>
<evidence type="ECO:0000256" key="5">
    <source>
        <dbReference type="ARBA" id="ARBA00023203"/>
    </source>
</evidence>
<proteinExistence type="inferred from homology"/>
<keyword evidence="3 7" id="KW-0677">Repeat</keyword>
<dbReference type="EMBL" id="CAJVCH010570568">
    <property type="protein sequence ID" value="CAG7835248.1"/>
    <property type="molecule type" value="Genomic_DNA"/>
</dbReference>
<evidence type="ECO:0000256" key="4">
    <source>
        <dbReference type="ARBA" id="ARBA00023054"/>
    </source>
</evidence>